<gene>
    <name evidence="1" type="ORF">H4R21_000503</name>
</gene>
<sequence length="273" mass="31689">VDLLELRLRELWDVVDEFVVVESNTTFVGHSKPLVLAQHMDRFAWAKAKLRYHTVTSVREPGESVWSNENRMRHRMDETLGGLGIGSDDLVINSDTDEIPHHAVVDLLRRCDGAPPVMHLSLKGFLYSFEFPEYPDVLENSWRATIKVHGQDRSYTHSRRGDLLFANAGWHCSYCFRTLDEHRFKMQSYSHSDRLIAPQKMLSESYLMGRICNGREIYGLPPERFNYRDLIYAYGKPPRNHDFSNLPRGVLEHRERFGYLLPGGRNCTGYIES</sequence>
<comment type="caution">
    <text evidence="1">The sequence shown here is derived from an EMBL/GenBank/DDBJ whole genome shotgun (WGS) entry which is preliminary data.</text>
</comment>
<proteinExistence type="predicted"/>
<organism evidence="1 2">
    <name type="scientific">Coemansia helicoidea</name>
    <dbReference type="NCBI Taxonomy" id="1286919"/>
    <lineage>
        <taxon>Eukaryota</taxon>
        <taxon>Fungi</taxon>
        <taxon>Fungi incertae sedis</taxon>
        <taxon>Zoopagomycota</taxon>
        <taxon>Kickxellomycotina</taxon>
        <taxon>Kickxellomycetes</taxon>
        <taxon>Kickxellales</taxon>
        <taxon>Kickxellaceae</taxon>
        <taxon>Coemansia</taxon>
    </lineage>
</organism>
<dbReference type="Proteomes" id="UP001140087">
    <property type="component" value="Unassembled WGS sequence"/>
</dbReference>
<feature type="non-terminal residue" evidence="1">
    <location>
        <position position="1"/>
    </location>
</feature>
<protein>
    <submittedName>
        <fullName evidence="1">Uncharacterized protein</fullName>
    </submittedName>
</protein>
<accession>A0ACC1LFD6</accession>
<reference evidence="1" key="1">
    <citation type="submission" date="2022-07" db="EMBL/GenBank/DDBJ databases">
        <title>Phylogenomic reconstructions and comparative analyses of Kickxellomycotina fungi.</title>
        <authorList>
            <person name="Reynolds N.K."/>
            <person name="Stajich J.E."/>
            <person name="Barry K."/>
            <person name="Grigoriev I.V."/>
            <person name="Crous P."/>
            <person name="Smith M.E."/>
        </authorList>
    </citation>
    <scope>NUCLEOTIDE SEQUENCE</scope>
    <source>
        <strain evidence="1">BCRC 34780</strain>
    </source>
</reference>
<dbReference type="EMBL" id="JANBUN010000063">
    <property type="protein sequence ID" value="KAJ2807361.1"/>
    <property type="molecule type" value="Genomic_DNA"/>
</dbReference>
<keyword evidence="2" id="KW-1185">Reference proteome</keyword>
<evidence type="ECO:0000313" key="1">
    <source>
        <dbReference type="EMBL" id="KAJ2807361.1"/>
    </source>
</evidence>
<name>A0ACC1LFD6_9FUNG</name>
<evidence type="ECO:0000313" key="2">
    <source>
        <dbReference type="Proteomes" id="UP001140087"/>
    </source>
</evidence>